<sequence>MENSEQYSLIPKHLVKQIQTQEYPRIAGRSPPQTRESLCGHNALIEKFLDHFLRFVDVYGIFQTLLLTLKEQHLAAQVAVRRRDDSKLAFYFKNLRKMAKDFSQLVSSIQSTGKISPSGRSEEAEDAENFEVIKDVIEVTALVSVALFNGLSVSLTFRKSSCLGFTSSVSKNTKKLGMIEGGIQEFQDFGLECLWGLRKKGEEELKLISKRMHELEDCIGGIEISGERVFRSLINTRVSLLNVLTH</sequence>
<proteinExistence type="predicted"/>
<organism evidence="1 2">
    <name type="scientific">Cinchona calisaya</name>
    <dbReference type="NCBI Taxonomy" id="153742"/>
    <lineage>
        <taxon>Eukaryota</taxon>
        <taxon>Viridiplantae</taxon>
        <taxon>Streptophyta</taxon>
        <taxon>Embryophyta</taxon>
        <taxon>Tracheophyta</taxon>
        <taxon>Spermatophyta</taxon>
        <taxon>Magnoliopsida</taxon>
        <taxon>eudicotyledons</taxon>
        <taxon>Gunneridae</taxon>
        <taxon>Pentapetalae</taxon>
        <taxon>asterids</taxon>
        <taxon>lamiids</taxon>
        <taxon>Gentianales</taxon>
        <taxon>Rubiaceae</taxon>
        <taxon>Cinchonoideae</taxon>
        <taxon>Cinchoneae</taxon>
        <taxon>Cinchona</taxon>
    </lineage>
</organism>
<evidence type="ECO:0000313" key="1">
    <source>
        <dbReference type="EMBL" id="KAL3514851.1"/>
    </source>
</evidence>
<reference evidence="1 2" key="1">
    <citation type="submission" date="2024-11" db="EMBL/GenBank/DDBJ databases">
        <title>A near-complete genome assembly of Cinchona calisaya.</title>
        <authorList>
            <person name="Lian D.C."/>
            <person name="Zhao X.W."/>
            <person name="Wei L."/>
        </authorList>
    </citation>
    <scope>NUCLEOTIDE SEQUENCE [LARGE SCALE GENOMIC DNA]</scope>
    <source>
        <tissue evidence="1">Nenye</tissue>
    </source>
</reference>
<dbReference type="Pfam" id="PF03087">
    <property type="entry name" value="BPS1"/>
    <property type="match status" value="1"/>
</dbReference>
<accession>A0ABD2Z5W0</accession>
<protein>
    <submittedName>
        <fullName evidence="1">Uncharacterized protein</fullName>
    </submittedName>
</protein>
<comment type="caution">
    <text evidence="1">The sequence shown here is derived from an EMBL/GenBank/DDBJ whole genome shotgun (WGS) entry which is preliminary data.</text>
</comment>
<dbReference type="Proteomes" id="UP001630127">
    <property type="component" value="Unassembled WGS sequence"/>
</dbReference>
<dbReference type="PANTHER" id="PTHR33070:SF49">
    <property type="entry name" value="OS06G0725500 PROTEIN"/>
    <property type="match status" value="1"/>
</dbReference>
<evidence type="ECO:0000313" key="2">
    <source>
        <dbReference type="Proteomes" id="UP001630127"/>
    </source>
</evidence>
<dbReference type="AlphaFoldDB" id="A0ABD2Z5W0"/>
<dbReference type="InterPro" id="IPR004320">
    <property type="entry name" value="BPS1_pln"/>
</dbReference>
<dbReference type="EMBL" id="JBJUIK010000011">
    <property type="protein sequence ID" value="KAL3514851.1"/>
    <property type="molecule type" value="Genomic_DNA"/>
</dbReference>
<name>A0ABD2Z5W0_9GENT</name>
<keyword evidence="2" id="KW-1185">Reference proteome</keyword>
<gene>
    <name evidence="1" type="ORF">ACH5RR_027568</name>
</gene>
<dbReference type="PANTHER" id="PTHR33070">
    <property type="entry name" value="OS06G0725500 PROTEIN"/>
    <property type="match status" value="1"/>
</dbReference>